<accession>A0ABS9RQG9</accession>
<evidence type="ECO:0000256" key="2">
    <source>
        <dbReference type="SAM" id="SignalP"/>
    </source>
</evidence>
<dbReference type="Gene3D" id="3.40.190.10">
    <property type="entry name" value="Periplasmic binding protein-like II"/>
    <property type="match status" value="2"/>
</dbReference>
<dbReference type="PANTHER" id="PTHR30006">
    <property type="entry name" value="THIAMINE-BINDING PERIPLASMIC PROTEIN-RELATED"/>
    <property type="match status" value="1"/>
</dbReference>
<dbReference type="SUPFAM" id="SSF53850">
    <property type="entry name" value="Periplasmic binding protein-like II"/>
    <property type="match status" value="1"/>
</dbReference>
<protein>
    <submittedName>
        <fullName evidence="3">ABC transporter substrate-binding protein</fullName>
    </submittedName>
</protein>
<feature type="chain" id="PRO_5047292681" evidence="2">
    <location>
        <begin position="23"/>
        <end position="357"/>
    </location>
</feature>
<dbReference type="EMBL" id="JAKVPY010000002">
    <property type="protein sequence ID" value="MCH4562064.1"/>
    <property type="molecule type" value="Genomic_DNA"/>
</dbReference>
<organism evidence="3 4">
    <name type="scientific">Halomonas flagellata</name>
    <dbReference type="NCBI Taxonomy" id="2920385"/>
    <lineage>
        <taxon>Bacteria</taxon>
        <taxon>Pseudomonadati</taxon>
        <taxon>Pseudomonadota</taxon>
        <taxon>Gammaproteobacteria</taxon>
        <taxon>Oceanospirillales</taxon>
        <taxon>Halomonadaceae</taxon>
        <taxon>Halomonas</taxon>
    </lineage>
</organism>
<feature type="signal peptide" evidence="2">
    <location>
        <begin position="1"/>
        <end position="22"/>
    </location>
</feature>
<comment type="caution">
    <text evidence="3">The sequence shown here is derived from an EMBL/GenBank/DDBJ whole genome shotgun (WGS) entry which is preliminary data.</text>
</comment>
<dbReference type="RefSeq" id="WP_240566923.1">
    <property type="nucleotide sequence ID" value="NZ_JAKVPY010000002.1"/>
</dbReference>
<keyword evidence="1 2" id="KW-0732">Signal</keyword>
<dbReference type="Pfam" id="PF13531">
    <property type="entry name" value="SBP_bac_11"/>
    <property type="match status" value="1"/>
</dbReference>
<keyword evidence="4" id="KW-1185">Reference proteome</keyword>
<sequence length="357" mass="39992">MIAHCRIVLLVGLLLAPAAGGAATPLVVEAALDREVVAPLLEAFEQAHPDIALDFRDRSTLEVDERVAQAEPAPDVVISSAMPWQMARVNEGYARRLNSAAARGWPEWAKWRDEVFGFTFEPIVMAYRLDLSRHMMPPATHADLHTLLTEQLELLRGRVTTYSPSRSGVGYTLFQQDARYTTRFWDLVAAMGDAETVLEANTRAMLEGISAGRYWLGYNLLGSYAMVWAQEHPEVVVQVPQDYSLVMMRMAFIHRDAPQPRAAEAFLDFLLSRDGQRVLAGQTPLFSVRPDVVGPYTAQRLRDQVGDRLYPIPLNASLLAFVDPQRRDAFMARWQREFARRSQRAAAEAGGQALQGR</sequence>
<evidence type="ECO:0000313" key="4">
    <source>
        <dbReference type="Proteomes" id="UP001202117"/>
    </source>
</evidence>
<evidence type="ECO:0000256" key="1">
    <source>
        <dbReference type="ARBA" id="ARBA00022729"/>
    </source>
</evidence>
<reference evidence="3 4" key="1">
    <citation type="submission" date="2022-02" db="EMBL/GenBank/DDBJ databases">
        <title>Halomonas fukangensis sp. nov., a halophilic bacterium isolated from a bulk soil of Kalidium foliatum at Fukang.</title>
        <authorList>
            <person name="Huang Y."/>
        </authorList>
    </citation>
    <scope>NUCLEOTIDE SEQUENCE [LARGE SCALE GENOMIC DNA]</scope>
    <source>
        <strain evidence="3 4">EGI 63088</strain>
    </source>
</reference>
<proteinExistence type="predicted"/>
<dbReference type="Proteomes" id="UP001202117">
    <property type="component" value="Unassembled WGS sequence"/>
</dbReference>
<name>A0ABS9RQG9_9GAMM</name>
<evidence type="ECO:0000313" key="3">
    <source>
        <dbReference type="EMBL" id="MCH4562064.1"/>
    </source>
</evidence>
<gene>
    <name evidence="3" type="ORF">MKP05_02845</name>
</gene>
<dbReference type="PANTHER" id="PTHR30006:SF25">
    <property type="entry name" value="PHOSPHOGLYCERATE TRANSPORT REGULATORY PROTEIN PGTC"/>
    <property type="match status" value="1"/>
</dbReference>